<evidence type="ECO:0000259" key="2">
    <source>
        <dbReference type="PROSITE" id="PS50937"/>
    </source>
</evidence>
<dbReference type="InterPro" id="IPR047057">
    <property type="entry name" value="MerR_fam"/>
</dbReference>
<dbReference type="PROSITE" id="PS00552">
    <property type="entry name" value="HTH_MERR_1"/>
    <property type="match status" value="1"/>
</dbReference>
<dbReference type="Proteomes" id="UP000053577">
    <property type="component" value="Unassembled WGS sequence"/>
</dbReference>
<keyword evidence="1" id="KW-0238">DNA-binding</keyword>
<sequence>METQNITSFLQIGEVAKRIGISQRSVRYYEEEGLITPSGSTSGGLRLYNEADVTRLLFINRLRLLGVSLDDIKICMGIEKPPPDNRHERIERTLQALVFTQTKIDEHLSLFQQMQSDNKRVLETVQACLECDKPNCAGCLKKKYLI</sequence>
<dbReference type="SUPFAM" id="SSF46955">
    <property type="entry name" value="Putative DNA-binding domain"/>
    <property type="match status" value="1"/>
</dbReference>
<dbReference type="EMBL" id="JGYD01000001">
    <property type="protein sequence ID" value="KSV18950.1"/>
    <property type="molecule type" value="Genomic_DNA"/>
</dbReference>
<dbReference type="PANTHER" id="PTHR30204:SF93">
    <property type="entry name" value="HTH MERR-TYPE DOMAIN-CONTAINING PROTEIN"/>
    <property type="match status" value="1"/>
</dbReference>
<accession>A0A0V8M5A6</accession>
<dbReference type="PANTHER" id="PTHR30204">
    <property type="entry name" value="REDOX-CYCLING DRUG-SENSING TRANSCRIPTIONAL ACTIVATOR SOXR"/>
    <property type="match status" value="1"/>
</dbReference>
<dbReference type="AlphaFoldDB" id="A0A0V8M5A6"/>
<dbReference type="PATRIC" id="fig|61435.5.peg.54"/>
<dbReference type="PRINTS" id="PR00040">
    <property type="entry name" value="HTHMERR"/>
</dbReference>
<dbReference type="RefSeq" id="WP_058291945.1">
    <property type="nucleotide sequence ID" value="NZ_CP179927.2"/>
</dbReference>
<dbReference type="SMART" id="SM00422">
    <property type="entry name" value="HTH_MERR"/>
    <property type="match status" value="1"/>
</dbReference>
<dbReference type="InterPro" id="IPR000551">
    <property type="entry name" value="MerR-type_HTH_dom"/>
</dbReference>
<reference evidence="3 4" key="1">
    <citation type="journal article" date="2015" name="Sci. Rep.">
        <title>A comparative genomics and reductive dehalogenase gene transcription study of two chloroethene-respiring bacteria, Dehalococcoides mccartyi strains MB and 11a.</title>
        <authorList>
            <person name="Low A."/>
            <person name="Shen Z."/>
            <person name="Cheng D."/>
            <person name="Rogers M.J."/>
            <person name="Lee P.K."/>
            <person name="He J."/>
        </authorList>
    </citation>
    <scope>NUCLEOTIDE SEQUENCE [LARGE SCALE GENOMIC DNA]</scope>
    <source>
        <strain evidence="3 4">MB</strain>
    </source>
</reference>
<proteinExistence type="predicted"/>
<dbReference type="InterPro" id="IPR009061">
    <property type="entry name" value="DNA-bd_dom_put_sf"/>
</dbReference>
<dbReference type="Pfam" id="PF13411">
    <property type="entry name" value="MerR_1"/>
    <property type="match status" value="1"/>
</dbReference>
<protein>
    <submittedName>
        <fullName evidence="3">Transcriptional regulator</fullName>
    </submittedName>
</protein>
<dbReference type="OrthoDB" id="9791488at2"/>
<organism evidence="3 4">
    <name type="scientific">Dehalococcoides mccartyi</name>
    <dbReference type="NCBI Taxonomy" id="61435"/>
    <lineage>
        <taxon>Bacteria</taxon>
        <taxon>Bacillati</taxon>
        <taxon>Chloroflexota</taxon>
        <taxon>Dehalococcoidia</taxon>
        <taxon>Dehalococcoidales</taxon>
        <taxon>Dehalococcoidaceae</taxon>
        <taxon>Dehalococcoides</taxon>
    </lineage>
</organism>
<dbReference type="GO" id="GO:0003700">
    <property type="term" value="F:DNA-binding transcription factor activity"/>
    <property type="evidence" value="ECO:0007669"/>
    <property type="project" value="InterPro"/>
</dbReference>
<name>A0A0V8M5A6_9CHLR</name>
<evidence type="ECO:0000256" key="1">
    <source>
        <dbReference type="ARBA" id="ARBA00023125"/>
    </source>
</evidence>
<gene>
    <name evidence="3" type="ORF">DA01_00260</name>
</gene>
<dbReference type="Gene3D" id="1.10.1660.10">
    <property type="match status" value="1"/>
</dbReference>
<feature type="domain" description="HTH merR-type" evidence="2">
    <location>
        <begin position="9"/>
        <end position="78"/>
    </location>
</feature>
<evidence type="ECO:0000313" key="3">
    <source>
        <dbReference type="EMBL" id="KSV18950.1"/>
    </source>
</evidence>
<dbReference type="PROSITE" id="PS50937">
    <property type="entry name" value="HTH_MERR_2"/>
    <property type="match status" value="1"/>
</dbReference>
<comment type="caution">
    <text evidence="3">The sequence shown here is derived from an EMBL/GenBank/DDBJ whole genome shotgun (WGS) entry which is preliminary data.</text>
</comment>
<evidence type="ECO:0000313" key="4">
    <source>
        <dbReference type="Proteomes" id="UP000053577"/>
    </source>
</evidence>
<dbReference type="GO" id="GO:0003677">
    <property type="term" value="F:DNA binding"/>
    <property type="evidence" value="ECO:0007669"/>
    <property type="project" value="UniProtKB-KW"/>
</dbReference>